<dbReference type="InterPro" id="IPR000727">
    <property type="entry name" value="T_SNARE_dom"/>
</dbReference>
<evidence type="ECO:0000259" key="10">
    <source>
        <dbReference type="PROSITE" id="PS50192"/>
    </source>
</evidence>
<dbReference type="GO" id="GO:0000149">
    <property type="term" value="F:SNARE binding"/>
    <property type="evidence" value="ECO:0007669"/>
    <property type="project" value="TreeGrafter"/>
</dbReference>
<proteinExistence type="inferred from homology"/>
<dbReference type="PANTHER" id="PTHR21230:SF79">
    <property type="entry name" value="T-SNARE COILED-COIL HOMOLOGY DOMAIN-CONTAINING PROTEIN"/>
    <property type="match status" value="1"/>
</dbReference>
<dbReference type="GO" id="GO:0005484">
    <property type="term" value="F:SNAP receptor activity"/>
    <property type="evidence" value="ECO:0007669"/>
    <property type="project" value="InterPro"/>
</dbReference>
<dbReference type="CDD" id="cd15861">
    <property type="entry name" value="SNARE_SNAP25N_23N_29N_SEC9N"/>
    <property type="match status" value="1"/>
</dbReference>
<keyword evidence="4" id="KW-0653">Protein transport</keyword>
<comment type="subcellular location">
    <subcellularLocation>
        <location evidence="1">Membrane</location>
        <topology evidence="1">Single-pass type IV membrane protein</topology>
    </subcellularLocation>
</comment>
<protein>
    <submittedName>
        <fullName evidence="12">Novel plant SNARE 13-like</fullName>
    </submittedName>
</protein>
<dbReference type="GO" id="GO:0006906">
    <property type="term" value="P:vesicle fusion"/>
    <property type="evidence" value="ECO:0007669"/>
    <property type="project" value="TreeGrafter"/>
</dbReference>
<sequence>MSTEVERIDGEIQDILRALRNGFQKLDKITDSNRQLGELEKLTVKMKKCKLLIREFDSAIEDEEIRNLPEVNWQLVEKKQLMIRELNSYVTLRKTYKMSLGNKKDKGIFDMGSGGSDHSSRYNLEVASAMSNSELIYAGKKRMDEIDQAIEHSKTVVEQTIEVGGQSAATLKAQTEHLGRIVDEMDTAQFSIKKASRKAKELGRKVATDKCFMLFLFMIICGGIVIMLVKVVNSHNENAKDMHGLTPPPQTTRRLLSAKSHRGFRYSS</sequence>
<dbReference type="GO" id="GO:0012507">
    <property type="term" value="C:ER to Golgi transport vesicle membrane"/>
    <property type="evidence" value="ECO:0007669"/>
    <property type="project" value="TreeGrafter"/>
</dbReference>
<dbReference type="InterPro" id="IPR044766">
    <property type="entry name" value="NPSN/SNAP25-like_N_SNARE"/>
</dbReference>
<accession>A0A6P5GJB6</accession>
<dbReference type="GO" id="GO:0005794">
    <property type="term" value="C:Golgi apparatus"/>
    <property type="evidence" value="ECO:0007669"/>
    <property type="project" value="TreeGrafter"/>
</dbReference>
<dbReference type="OrthoDB" id="19261at2759"/>
<dbReference type="GO" id="GO:0005789">
    <property type="term" value="C:endoplasmic reticulum membrane"/>
    <property type="evidence" value="ECO:0007669"/>
    <property type="project" value="TreeGrafter"/>
</dbReference>
<feature type="transmembrane region" description="Helical" evidence="9">
    <location>
        <begin position="212"/>
        <end position="232"/>
    </location>
</feature>
<feature type="domain" description="T-SNARE coiled-coil homology" evidence="10">
    <location>
        <begin position="140"/>
        <end position="202"/>
    </location>
</feature>
<keyword evidence="2" id="KW-0813">Transport</keyword>
<dbReference type="GO" id="GO:0031201">
    <property type="term" value="C:SNARE complex"/>
    <property type="evidence" value="ECO:0007669"/>
    <property type="project" value="InterPro"/>
</dbReference>
<evidence type="ECO:0000256" key="2">
    <source>
        <dbReference type="ARBA" id="ARBA00022448"/>
    </source>
</evidence>
<dbReference type="PANTHER" id="PTHR21230">
    <property type="entry name" value="VESICLE TRANSPORT V-SNARE PROTEIN VTI1-RELATED"/>
    <property type="match status" value="1"/>
</dbReference>
<reference evidence="11" key="1">
    <citation type="journal article" date="2015" name="Nat. Genet.">
        <title>The pineapple genome and the evolution of CAM photosynthesis.</title>
        <authorList>
            <person name="Ming R."/>
            <person name="VanBuren R."/>
            <person name="Wai C.M."/>
            <person name="Tang H."/>
            <person name="Schatz M.C."/>
            <person name="Bowers J.E."/>
            <person name="Lyons E."/>
            <person name="Wang M.L."/>
            <person name="Chen J."/>
            <person name="Biggers E."/>
            <person name="Zhang J."/>
            <person name="Huang L."/>
            <person name="Zhang L."/>
            <person name="Miao W."/>
            <person name="Zhang J."/>
            <person name="Ye Z."/>
            <person name="Miao C."/>
            <person name="Lin Z."/>
            <person name="Wang H."/>
            <person name="Zhou H."/>
            <person name="Yim W.C."/>
            <person name="Priest H.D."/>
            <person name="Zheng C."/>
            <person name="Woodhouse M."/>
            <person name="Edger P.P."/>
            <person name="Guyot R."/>
            <person name="Guo H.B."/>
            <person name="Guo H."/>
            <person name="Zheng G."/>
            <person name="Singh R."/>
            <person name="Sharma A."/>
            <person name="Min X."/>
            <person name="Zheng Y."/>
            <person name="Lee H."/>
            <person name="Gurtowski J."/>
            <person name="Sedlazeck F.J."/>
            <person name="Harkess A."/>
            <person name="McKain M.R."/>
            <person name="Liao Z."/>
            <person name="Fang J."/>
            <person name="Liu J."/>
            <person name="Zhang X."/>
            <person name="Zhang Q."/>
            <person name="Hu W."/>
            <person name="Qin Y."/>
            <person name="Wang K."/>
            <person name="Chen L.Y."/>
            <person name="Shirley N."/>
            <person name="Lin Y.R."/>
            <person name="Liu L.Y."/>
            <person name="Hernandez A.G."/>
            <person name="Wright C.L."/>
            <person name="Bulone V."/>
            <person name="Tuskan G.A."/>
            <person name="Heath K."/>
            <person name="Zee F."/>
            <person name="Moore P.H."/>
            <person name="Sunkar R."/>
            <person name="Leebens-Mack J.H."/>
            <person name="Mockler T."/>
            <person name="Bennetzen J.L."/>
            <person name="Freeling M."/>
            <person name="Sankoff D."/>
            <person name="Paterson A.H."/>
            <person name="Zhu X."/>
            <person name="Yang X."/>
            <person name="Smith J.A."/>
            <person name="Cushman J.C."/>
            <person name="Paull R.E."/>
            <person name="Yu Q."/>
        </authorList>
    </citation>
    <scope>NUCLEOTIDE SEQUENCE [LARGE SCALE GENOMIC DNA]</scope>
    <source>
        <strain evidence="11">cv. F153</strain>
    </source>
</reference>
<evidence type="ECO:0000256" key="8">
    <source>
        <dbReference type="ARBA" id="ARBA00061068"/>
    </source>
</evidence>
<dbReference type="GO" id="GO:0015031">
    <property type="term" value="P:protein transport"/>
    <property type="evidence" value="ECO:0007669"/>
    <property type="project" value="UniProtKB-KW"/>
</dbReference>
<evidence type="ECO:0000256" key="6">
    <source>
        <dbReference type="ARBA" id="ARBA00023054"/>
    </source>
</evidence>
<keyword evidence="11" id="KW-1185">Reference proteome</keyword>
<keyword evidence="6" id="KW-0175">Coiled coil</keyword>
<dbReference type="SUPFAM" id="SSF58038">
    <property type="entry name" value="SNARE fusion complex"/>
    <property type="match status" value="1"/>
</dbReference>
<dbReference type="GeneID" id="109723922"/>
<dbReference type="PROSITE" id="PS50192">
    <property type="entry name" value="T_SNARE"/>
    <property type="match status" value="1"/>
</dbReference>
<evidence type="ECO:0000256" key="9">
    <source>
        <dbReference type="SAM" id="Phobius"/>
    </source>
</evidence>
<keyword evidence="3 9" id="KW-0812">Transmembrane</keyword>
<dbReference type="AlphaFoldDB" id="A0A6P5GJB6"/>
<evidence type="ECO:0000256" key="4">
    <source>
        <dbReference type="ARBA" id="ARBA00022927"/>
    </source>
</evidence>
<dbReference type="RefSeq" id="XP_020108024.1">
    <property type="nucleotide sequence ID" value="XM_020252435.1"/>
</dbReference>
<evidence type="ECO:0000256" key="3">
    <source>
        <dbReference type="ARBA" id="ARBA00022692"/>
    </source>
</evidence>
<name>A0A6P5GJB6_ANACO</name>
<evidence type="ECO:0000256" key="1">
    <source>
        <dbReference type="ARBA" id="ARBA00004211"/>
    </source>
</evidence>
<evidence type="ECO:0000256" key="7">
    <source>
        <dbReference type="ARBA" id="ARBA00023136"/>
    </source>
</evidence>
<keyword evidence="7 9" id="KW-0472">Membrane</keyword>
<reference evidence="12" key="2">
    <citation type="submission" date="2025-08" db="UniProtKB">
        <authorList>
            <consortium name="RefSeq"/>
        </authorList>
    </citation>
    <scope>IDENTIFICATION</scope>
    <source>
        <tissue evidence="12">Leaf</tissue>
    </source>
</reference>
<dbReference type="FunFam" id="1.20.5.110:FF:000021">
    <property type="entry name" value="novel plant SNARE 11"/>
    <property type="match status" value="1"/>
</dbReference>
<evidence type="ECO:0000313" key="12">
    <source>
        <dbReference type="RefSeq" id="XP_020108024.1"/>
    </source>
</evidence>
<organism evidence="11 12">
    <name type="scientific">Ananas comosus</name>
    <name type="common">Pineapple</name>
    <name type="synonym">Ananas ananas</name>
    <dbReference type="NCBI Taxonomy" id="4615"/>
    <lineage>
        <taxon>Eukaryota</taxon>
        <taxon>Viridiplantae</taxon>
        <taxon>Streptophyta</taxon>
        <taxon>Embryophyta</taxon>
        <taxon>Tracheophyta</taxon>
        <taxon>Spermatophyta</taxon>
        <taxon>Magnoliopsida</taxon>
        <taxon>Liliopsida</taxon>
        <taxon>Poales</taxon>
        <taxon>Bromeliaceae</taxon>
        <taxon>Bromelioideae</taxon>
        <taxon>Ananas</taxon>
    </lineage>
</organism>
<comment type="similarity">
    <text evidence="8">Belongs to the novel plant SNARE family.</text>
</comment>
<dbReference type="Gene3D" id="1.20.5.110">
    <property type="match status" value="1"/>
</dbReference>
<evidence type="ECO:0000256" key="5">
    <source>
        <dbReference type="ARBA" id="ARBA00022989"/>
    </source>
</evidence>
<dbReference type="GO" id="GO:0031902">
    <property type="term" value="C:late endosome membrane"/>
    <property type="evidence" value="ECO:0007669"/>
    <property type="project" value="TreeGrafter"/>
</dbReference>
<dbReference type="Proteomes" id="UP000515123">
    <property type="component" value="Linkage group 18"/>
</dbReference>
<gene>
    <name evidence="12" type="primary">LOC109723922</name>
</gene>
<evidence type="ECO:0000313" key="11">
    <source>
        <dbReference type="Proteomes" id="UP000515123"/>
    </source>
</evidence>
<keyword evidence="5 9" id="KW-1133">Transmembrane helix</keyword>
<dbReference type="SMART" id="SM00397">
    <property type="entry name" value="t_SNARE"/>
    <property type="match status" value="1"/>
</dbReference>